<dbReference type="AlphaFoldDB" id="X0GTV3"/>
<dbReference type="GO" id="GO:0004364">
    <property type="term" value="F:glutathione transferase activity"/>
    <property type="evidence" value="ECO:0007669"/>
    <property type="project" value="UniProtKB-EC"/>
</dbReference>
<accession>X0GTV3</accession>
<name>X0GTV3_FUSOX</name>
<sequence>MTLCVMVVLTLAKTPQHREMHPFGKVPILDVLDDRGEVKLRIRESRAIARYIAILYSGKGDPLMPDISDVNAMATFEEAASMEVCYLSIAAWKYCGDLIIKPILGFPRADEKSLQEIRNELTDGLKAMDGILSSRKYLGGSDFTLVEIWMMPWVSQLIDLEGADVLFDGAPHLREWWERVSVRPVWQEARKLMDEAMEVMRRNTRK</sequence>
<comment type="catalytic activity">
    <reaction evidence="3">
        <text>RX + glutathione = an S-substituted glutathione + a halide anion + H(+)</text>
        <dbReference type="Rhea" id="RHEA:16437"/>
        <dbReference type="ChEBI" id="CHEBI:15378"/>
        <dbReference type="ChEBI" id="CHEBI:16042"/>
        <dbReference type="ChEBI" id="CHEBI:17792"/>
        <dbReference type="ChEBI" id="CHEBI:57925"/>
        <dbReference type="ChEBI" id="CHEBI:90779"/>
        <dbReference type="EC" id="2.5.1.18"/>
    </reaction>
</comment>
<dbReference type="EC" id="2.5.1.18" evidence="1"/>
<dbReference type="PROSITE" id="PS50405">
    <property type="entry name" value="GST_CTER"/>
    <property type="match status" value="1"/>
</dbReference>
<keyword evidence="2" id="KW-0808">Transferase</keyword>
<organism evidence="6">
    <name type="scientific">Fusarium oxysporum f. sp. conglutinans race 2 54008</name>
    <dbReference type="NCBI Taxonomy" id="1089457"/>
    <lineage>
        <taxon>Eukaryota</taxon>
        <taxon>Fungi</taxon>
        <taxon>Dikarya</taxon>
        <taxon>Ascomycota</taxon>
        <taxon>Pezizomycotina</taxon>
        <taxon>Sordariomycetes</taxon>
        <taxon>Hypocreomycetidae</taxon>
        <taxon>Hypocreales</taxon>
        <taxon>Nectriaceae</taxon>
        <taxon>Fusarium</taxon>
        <taxon>Fusarium oxysporum species complex</taxon>
    </lineage>
</organism>
<evidence type="ECO:0000256" key="2">
    <source>
        <dbReference type="ARBA" id="ARBA00022679"/>
    </source>
</evidence>
<dbReference type="InterPro" id="IPR010987">
    <property type="entry name" value="Glutathione-S-Trfase_C-like"/>
</dbReference>
<dbReference type="EMBL" id="JH659004">
    <property type="protein sequence ID" value="EXL66788.1"/>
    <property type="molecule type" value="Genomic_DNA"/>
</dbReference>
<dbReference type="HOGENOM" id="CLU_011226_5_1_1"/>
<dbReference type="SUPFAM" id="SSF52833">
    <property type="entry name" value="Thioredoxin-like"/>
    <property type="match status" value="1"/>
</dbReference>
<dbReference type="InterPro" id="IPR004045">
    <property type="entry name" value="Glutathione_S-Trfase_N"/>
</dbReference>
<evidence type="ECO:0000259" key="5">
    <source>
        <dbReference type="PROSITE" id="PS50405"/>
    </source>
</evidence>
<evidence type="ECO:0000259" key="4">
    <source>
        <dbReference type="PROSITE" id="PS50404"/>
    </source>
</evidence>
<dbReference type="SUPFAM" id="SSF47616">
    <property type="entry name" value="GST C-terminal domain-like"/>
    <property type="match status" value="1"/>
</dbReference>
<proteinExistence type="predicted"/>
<gene>
    <name evidence="6" type="ORF">FOPG_17058</name>
</gene>
<feature type="domain" description="GST N-terminal" evidence="4">
    <location>
        <begin position="1"/>
        <end position="60"/>
    </location>
</feature>
<reference evidence="6" key="1">
    <citation type="submission" date="2011-11" db="EMBL/GenBank/DDBJ databases">
        <title>The Genome Sequence of Fusarium oxysporum PHW808.</title>
        <authorList>
            <consortium name="The Broad Institute Genome Sequencing Platform"/>
            <person name="Ma L.-J."/>
            <person name="Gale L.R."/>
            <person name="Schwartz D.C."/>
            <person name="Zhou S."/>
            <person name="Corby-Kistler H."/>
            <person name="Young S.K."/>
            <person name="Zeng Q."/>
            <person name="Gargeya S."/>
            <person name="Fitzgerald M."/>
            <person name="Haas B."/>
            <person name="Abouelleil A."/>
            <person name="Alvarado L."/>
            <person name="Arachchi H.M."/>
            <person name="Berlin A."/>
            <person name="Brown A."/>
            <person name="Chapman S.B."/>
            <person name="Chen Z."/>
            <person name="Dunbar C."/>
            <person name="Freedman E."/>
            <person name="Gearin G."/>
            <person name="Goldberg J."/>
            <person name="Griggs A."/>
            <person name="Gujja S."/>
            <person name="Heiman D."/>
            <person name="Howarth C."/>
            <person name="Larson L."/>
            <person name="Lui A."/>
            <person name="MacDonald P.J.P."/>
            <person name="Montmayeur A."/>
            <person name="Murphy C."/>
            <person name="Neiman D."/>
            <person name="Pearson M."/>
            <person name="Priest M."/>
            <person name="Roberts A."/>
            <person name="Saif S."/>
            <person name="Shea T."/>
            <person name="Shenoy N."/>
            <person name="Sisk P."/>
            <person name="Stolte C."/>
            <person name="Sykes S."/>
            <person name="Wortman J."/>
            <person name="Nusbaum C."/>
            <person name="Birren B."/>
        </authorList>
    </citation>
    <scope>NUCLEOTIDE SEQUENCE [LARGE SCALE GENOMIC DNA]</scope>
    <source>
        <strain evidence="6">54008</strain>
    </source>
</reference>
<feature type="domain" description="GST C-terminal" evidence="5">
    <location>
        <begin position="69"/>
        <end position="206"/>
    </location>
</feature>
<dbReference type="InterPro" id="IPR036249">
    <property type="entry name" value="Thioredoxin-like_sf"/>
</dbReference>
<evidence type="ECO:0000256" key="1">
    <source>
        <dbReference type="ARBA" id="ARBA00012452"/>
    </source>
</evidence>
<dbReference type="GO" id="GO:0006749">
    <property type="term" value="P:glutathione metabolic process"/>
    <property type="evidence" value="ECO:0007669"/>
    <property type="project" value="TreeGrafter"/>
</dbReference>
<dbReference type="OrthoDB" id="249703at2759"/>
<dbReference type="Pfam" id="PF00043">
    <property type="entry name" value="GST_C"/>
    <property type="match status" value="1"/>
</dbReference>
<dbReference type="PANTHER" id="PTHR43900:SF3">
    <property type="entry name" value="GLUTATHIONE S-TRANSFERASE RHO"/>
    <property type="match status" value="1"/>
</dbReference>
<dbReference type="GO" id="GO:0005737">
    <property type="term" value="C:cytoplasm"/>
    <property type="evidence" value="ECO:0007669"/>
    <property type="project" value="TreeGrafter"/>
</dbReference>
<dbReference type="GO" id="GO:0043295">
    <property type="term" value="F:glutathione binding"/>
    <property type="evidence" value="ECO:0007669"/>
    <property type="project" value="TreeGrafter"/>
</dbReference>
<dbReference type="Gene3D" id="3.40.30.10">
    <property type="entry name" value="Glutaredoxin"/>
    <property type="match status" value="1"/>
</dbReference>
<protein>
    <recommendedName>
        <fullName evidence="1">glutathione transferase</fullName>
        <ecNumber evidence="1">2.5.1.18</ecNumber>
    </recommendedName>
</protein>
<dbReference type="Gene3D" id="1.20.1050.10">
    <property type="match status" value="1"/>
</dbReference>
<evidence type="ECO:0000256" key="3">
    <source>
        <dbReference type="ARBA" id="ARBA00047960"/>
    </source>
</evidence>
<reference evidence="6" key="2">
    <citation type="submission" date="2012-05" db="EMBL/GenBank/DDBJ databases">
        <title>The Genome Annotation of Fusarium oxysporum PHW808.</title>
        <authorList>
            <consortium name="The Broad Institute Genomics Platform"/>
            <person name="Ma L.-J."/>
            <person name="Corby-Kistler H."/>
            <person name="Broz K."/>
            <person name="Gale L.R."/>
            <person name="Jonkers W."/>
            <person name="O'Donnell K."/>
            <person name="Ploetz R."/>
            <person name="Steinberg C."/>
            <person name="Schwartz D.C."/>
            <person name="VanEtten H."/>
            <person name="Zhou S."/>
            <person name="Young S.K."/>
            <person name="Zeng Q."/>
            <person name="Gargeya S."/>
            <person name="Fitzgerald M."/>
            <person name="Abouelleil A."/>
            <person name="Alvarado L."/>
            <person name="Chapman S.B."/>
            <person name="Gainer-Dewar J."/>
            <person name="Goldberg J."/>
            <person name="Griggs A."/>
            <person name="Gujja S."/>
            <person name="Hansen M."/>
            <person name="Howarth C."/>
            <person name="Imamovic A."/>
            <person name="Ireland A."/>
            <person name="Larimer J."/>
            <person name="McCowan C."/>
            <person name="Murphy C."/>
            <person name="Pearson M."/>
            <person name="Poon T.W."/>
            <person name="Priest M."/>
            <person name="Roberts A."/>
            <person name="Saif S."/>
            <person name="Shea T."/>
            <person name="Sykes S."/>
            <person name="Wortman J."/>
            <person name="Nusbaum C."/>
            <person name="Birren B."/>
        </authorList>
    </citation>
    <scope>NUCLEOTIDE SEQUENCE</scope>
    <source>
        <strain evidence="6">54008</strain>
    </source>
</reference>
<evidence type="ECO:0000313" key="6">
    <source>
        <dbReference type="EMBL" id="EXL66788.1"/>
    </source>
</evidence>
<dbReference type="PROSITE" id="PS50404">
    <property type="entry name" value="GST_NTER"/>
    <property type="match status" value="1"/>
</dbReference>
<dbReference type="Proteomes" id="UP000030676">
    <property type="component" value="Unassembled WGS sequence"/>
</dbReference>
<dbReference type="InterPro" id="IPR004046">
    <property type="entry name" value="GST_C"/>
</dbReference>
<dbReference type="InterPro" id="IPR036282">
    <property type="entry name" value="Glutathione-S-Trfase_C_sf"/>
</dbReference>
<dbReference type="PANTHER" id="PTHR43900">
    <property type="entry name" value="GLUTATHIONE S-TRANSFERASE RHO"/>
    <property type="match status" value="1"/>
</dbReference>